<dbReference type="AlphaFoldDB" id="A0A9D2BAC3"/>
<gene>
    <name evidence="1" type="ORF">H9735_12170</name>
</gene>
<protein>
    <submittedName>
        <fullName evidence="1">Uncharacterized protein</fullName>
    </submittedName>
</protein>
<evidence type="ECO:0000313" key="1">
    <source>
        <dbReference type="EMBL" id="HIX68861.1"/>
    </source>
</evidence>
<proteinExistence type="predicted"/>
<sequence length="244" mass="27756">MPTFQSVILAGVVDVKNVKIKIRSEQEHKTNSPWNIATDFLVDMSFDKDDIKGMLKQYEADYETGMDLDEMAGLISDSTSGYPFLVSRICQLLDERVAGSGRFPHRTEAWTKAGYIEAEKILIHEKNTLFESLTGKLEDFPELAQILKAILFNGLPMSYAAGNQAIEVASMFGFVRNVDGNLAVANRIFETYLYNLFLSEEEVSNAVYATADHKRNRAKLCRGKDQGYEAHRYYRGLWRRTVRD</sequence>
<reference evidence="1" key="2">
    <citation type="submission" date="2021-04" db="EMBL/GenBank/DDBJ databases">
        <authorList>
            <person name="Gilroy R."/>
        </authorList>
    </citation>
    <scope>NUCLEOTIDE SEQUENCE</scope>
    <source>
        <strain evidence="1">CHK191-13928</strain>
    </source>
</reference>
<reference evidence="1" key="1">
    <citation type="journal article" date="2021" name="PeerJ">
        <title>Extensive microbial diversity within the chicken gut microbiome revealed by metagenomics and culture.</title>
        <authorList>
            <person name="Gilroy R."/>
            <person name="Ravi A."/>
            <person name="Getino M."/>
            <person name="Pursley I."/>
            <person name="Horton D.L."/>
            <person name="Alikhan N.F."/>
            <person name="Baker D."/>
            <person name="Gharbi K."/>
            <person name="Hall N."/>
            <person name="Watson M."/>
            <person name="Adriaenssens E.M."/>
            <person name="Foster-Nyarko E."/>
            <person name="Jarju S."/>
            <person name="Secka A."/>
            <person name="Antonio M."/>
            <person name="Oren A."/>
            <person name="Chaudhuri R.R."/>
            <person name="La Ragione R."/>
            <person name="Hildebrand F."/>
            <person name="Pallen M.J."/>
        </authorList>
    </citation>
    <scope>NUCLEOTIDE SEQUENCE</scope>
    <source>
        <strain evidence="1">CHK191-13928</strain>
    </source>
</reference>
<dbReference type="Proteomes" id="UP000886721">
    <property type="component" value="Unassembled WGS sequence"/>
</dbReference>
<dbReference type="EMBL" id="DXEM01000035">
    <property type="protein sequence ID" value="HIX68861.1"/>
    <property type="molecule type" value="Genomic_DNA"/>
</dbReference>
<comment type="caution">
    <text evidence="1">The sequence shown here is derived from an EMBL/GenBank/DDBJ whole genome shotgun (WGS) entry which is preliminary data.</text>
</comment>
<accession>A0A9D2BAC3</accession>
<organism evidence="1 2">
    <name type="scientific">Candidatus Anaerostipes excrementavium</name>
    <dbReference type="NCBI Taxonomy" id="2838463"/>
    <lineage>
        <taxon>Bacteria</taxon>
        <taxon>Bacillati</taxon>
        <taxon>Bacillota</taxon>
        <taxon>Clostridia</taxon>
        <taxon>Lachnospirales</taxon>
        <taxon>Lachnospiraceae</taxon>
        <taxon>Anaerostipes</taxon>
    </lineage>
</organism>
<name>A0A9D2BAC3_9FIRM</name>
<evidence type="ECO:0000313" key="2">
    <source>
        <dbReference type="Proteomes" id="UP000886721"/>
    </source>
</evidence>